<comment type="caution">
    <text evidence="5">The sequence shown here is derived from an EMBL/GenBank/DDBJ whole genome shotgun (WGS) entry which is preliminary data.</text>
</comment>
<evidence type="ECO:0008006" key="7">
    <source>
        <dbReference type="Google" id="ProtNLM"/>
    </source>
</evidence>
<dbReference type="FunFam" id="1.10.3210.10:FF:000001">
    <property type="entry name" value="GTP pyrophosphokinase RelA"/>
    <property type="match status" value="1"/>
</dbReference>
<accession>A0A2H0RKQ5</accession>
<dbReference type="InterPro" id="IPR012676">
    <property type="entry name" value="TGS-like"/>
</dbReference>
<dbReference type="InterPro" id="IPR004095">
    <property type="entry name" value="TGS"/>
</dbReference>
<dbReference type="InterPro" id="IPR003607">
    <property type="entry name" value="HD/PDEase_dom"/>
</dbReference>
<dbReference type="CDD" id="cd00077">
    <property type="entry name" value="HDc"/>
    <property type="match status" value="1"/>
</dbReference>
<dbReference type="CDD" id="cd05399">
    <property type="entry name" value="NT_Rel-Spo_like"/>
    <property type="match status" value="1"/>
</dbReference>
<comment type="function">
    <text evidence="2">In eubacteria ppGpp (guanosine 3'-diphosphate 5'-diphosphate) is a mediator of the stringent response that coordinates a variety of cellular activities in response to changes in nutritional abundance.</text>
</comment>
<evidence type="ECO:0000256" key="2">
    <source>
        <dbReference type="RuleBase" id="RU003847"/>
    </source>
</evidence>
<comment type="pathway">
    <text evidence="1">Purine metabolism.</text>
</comment>
<dbReference type="InterPro" id="IPR012675">
    <property type="entry name" value="Beta-grasp_dom_sf"/>
</dbReference>
<feature type="domain" description="TGS" evidence="4">
    <location>
        <begin position="390"/>
        <end position="453"/>
    </location>
</feature>
<name>A0A2H0RKQ5_9BACT</name>
<dbReference type="NCBIfam" id="TIGR00691">
    <property type="entry name" value="spoT_relA"/>
    <property type="match status" value="1"/>
</dbReference>
<dbReference type="PANTHER" id="PTHR21262:SF31">
    <property type="entry name" value="GTP PYROPHOSPHOKINASE"/>
    <property type="match status" value="1"/>
</dbReference>
<gene>
    <name evidence="5" type="ORF">COV07_00450</name>
</gene>
<reference evidence="5 6" key="1">
    <citation type="submission" date="2017-09" db="EMBL/GenBank/DDBJ databases">
        <title>Depth-based differentiation of microbial function through sediment-hosted aquifers and enrichment of novel symbionts in the deep terrestrial subsurface.</title>
        <authorList>
            <person name="Probst A.J."/>
            <person name="Ladd B."/>
            <person name="Jarett J.K."/>
            <person name="Geller-Mcgrath D.E."/>
            <person name="Sieber C.M."/>
            <person name="Emerson J.B."/>
            <person name="Anantharaman K."/>
            <person name="Thomas B.C."/>
            <person name="Malmstrom R."/>
            <person name="Stieglmeier M."/>
            <person name="Klingl A."/>
            <person name="Woyke T."/>
            <person name="Ryan C.M."/>
            <person name="Banfield J.F."/>
        </authorList>
    </citation>
    <scope>NUCLEOTIDE SEQUENCE [LARGE SCALE GENOMIC DNA]</scope>
    <source>
        <strain evidence="5">CG10_big_fil_rev_8_21_14_0_10_45_14</strain>
    </source>
</reference>
<dbReference type="Gene3D" id="3.10.20.30">
    <property type="match status" value="1"/>
</dbReference>
<evidence type="ECO:0000256" key="1">
    <source>
        <dbReference type="ARBA" id="ARBA00025704"/>
    </source>
</evidence>
<organism evidence="5 6">
    <name type="scientific">Candidatus Vogelbacteria bacterium CG10_big_fil_rev_8_21_14_0_10_45_14</name>
    <dbReference type="NCBI Taxonomy" id="1975042"/>
    <lineage>
        <taxon>Bacteria</taxon>
        <taxon>Candidatus Vogeliibacteriota</taxon>
    </lineage>
</organism>
<dbReference type="FunFam" id="3.10.20.30:FF:000002">
    <property type="entry name" value="GTP pyrophosphokinase (RelA/SpoT)"/>
    <property type="match status" value="1"/>
</dbReference>
<dbReference type="GO" id="GO:0005886">
    <property type="term" value="C:plasma membrane"/>
    <property type="evidence" value="ECO:0007669"/>
    <property type="project" value="TreeGrafter"/>
</dbReference>
<dbReference type="InterPro" id="IPR007685">
    <property type="entry name" value="RelA_SpoT"/>
</dbReference>
<dbReference type="PROSITE" id="PS51831">
    <property type="entry name" value="HD"/>
    <property type="match status" value="1"/>
</dbReference>
<evidence type="ECO:0000259" key="3">
    <source>
        <dbReference type="PROSITE" id="PS51831"/>
    </source>
</evidence>
<dbReference type="Pfam" id="PF02824">
    <property type="entry name" value="TGS"/>
    <property type="match status" value="1"/>
</dbReference>
<dbReference type="PROSITE" id="PS51880">
    <property type="entry name" value="TGS"/>
    <property type="match status" value="1"/>
</dbReference>
<dbReference type="Pfam" id="PF13328">
    <property type="entry name" value="HD_4"/>
    <property type="match status" value="1"/>
</dbReference>
<evidence type="ECO:0000313" key="6">
    <source>
        <dbReference type="Proteomes" id="UP000230833"/>
    </source>
</evidence>
<dbReference type="InterPro" id="IPR004811">
    <property type="entry name" value="RelA/Spo_fam"/>
</dbReference>
<dbReference type="Gene3D" id="1.10.3210.10">
    <property type="entry name" value="Hypothetical protein af1432"/>
    <property type="match status" value="1"/>
</dbReference>
<dbReference type="FunFam" id="3.30.460.10:FF:000001">
    <property type="entry name" value="GTP pyrophosphokinase RelA"/>
    <property type="match status" value="1"/>
</dbReference>
<dbReference type="PANTHER" id="PTHR21262">
    <property type="entry name" value="GUANOSINE-3',5'-BIS DIPHOSPHATE 3'-PYROPHOSPHOHYDROLASE"/>
    <property type="match status" value="1"/>
</dbReference>
<dbReference type="InterPro" id="IPR043519">
    <property type="entry name" value="NT_sf"/>
</dbReference>
<evidence type="ECO:0000259" key="4">
    <source>
        <dbReference type="PROSITE" id="PS51880"/>
    </source>
</evidence>
<comment type="similarity">
    <text evidence="2">Belongs to the relA/spoT family.</text>
</comment>
<dbReference type="Gene3D" id="3.30.460.10">
    <property type="entry name" value="Beta Polymerase, domain 2"/>
    <property type="match status" value="1"/>
</dbReference>
<dbReference type="GO" id="GO:0015969">
    <property type="term" value="P:guanosine tetraphosphate metabolic process"/>
    <property type="evidence" value="ECO:0007669"/>
    <property type="project" value="InterPro"/>
</dbReference>
<dbReference type="SUPFAM" id="SSF109604">
    <property type="entry name" value="HD-domain/PDEase-like"/>
    <property type="match status" value="1"/>
</dbReference>
<dbReference type="CDD" id="cd01668">
    <property type="entry name" value="TGS_RSH"/>
    <property type="match status" value="1"/>
</dbReference>
<dbReference type="InterPro" id="IPR033655">
    <property type="entry name" value="TGS_RelA/SpoT"/>
</dbReference>
<dbReference type="SUPFAM" id="SSF81301">
    <property type="entry name" value="Nucleotidyltransferase"/>
    <property type="match status" value="1"/>
</dbReference>
<proteinExistence type="inferred from homology"/>
<sequence>MEEIKVDTITERMRSERADDISLVEKAFEFARTAHEGQKRFSGEPYFTHAFQTALILAELGQDAETIAAGLLHDTMEDVPVPAQVIQREFGDQILFLVDGVTKLGKLKFLSRPGDQRIESLRKLFVAMAKDIRVLVIKLADRLHNVRTLEFVRPEKRTRIAMETLEMHARLAERFGMWRLKEELEDGAFKYAYPESWRRVNEMLEERHRMDEVRLVGIKGKLESALKERGLLSVEINHRMKAMYSTYKKLLEKQMDLAHIYDLSALRVVVHTIEDCYKVLGIVHGLWTPLPGRIKDYISTPKQNGYQSIHTDVFARDAIPVEIQIRTREMHQEAEFGIAAHIAYSEAGKPREGAKLNRKLHWVRQVLDWQRRVAESESSDFLENLKLDFFKYQIFVFTPKGDVIELPDGATAIDFAYSVHTSIGDTSAGAWVNGKYAGLDTILKNGDIVEINTRKDSKPSYSWLKFAKTTNARRKIKAGINLHGGVIPKHSG</sequence>
<dbReference type="EMBL" id="PCYL01000005">
    <property type="protein sequence ID" value="PIR47131.1"/>
    <property type="molecule type" value="Genomic_DNA"/>
</dbReference>
<feature type="domain" description="HD" evidence="3">
    <location>
        <begin position="46"/>
        <end position="146"/>
    </location>
</feature>
<protein>
    <recommendedName>
        <fullName evidence="7">(P)ppGpp synthetase</fullName>
    </recommendedName>
</protein>
<dbReference type="Proteomes" id="UP000230833">
    <property type="component" value="Unassembled WGS sequence"/>
</dbReference>
<dbReference type="SMART" id="SM00954">
    <property type="entry name" value="RelA_SpoT"/>
    <property type="match status" value="1"/>
</dbReference>
<dbReference type="Pfam" id="PF04607">
    <property type="entry name" value="RelA_SpoT"/>
    <property type="match status" value="1"/>
</dbReference>
<dbReference type="SMART" id="SM00471">
    <property type="entry name" value="HDc"/>
    <property type="match status" value="1"/>
</dbReference>
<dbReference type="AlphaFoldDB" id="A0A2H0RKQ5"/>
<dbReference type="InterPro" id="IPR006674">
    <property type="entry name" value="HD_domain"/>
</dbReference>
<dbReference type="SUPFAM" id="SSF81271">
    <property type="entry name" value="TGS-like"/>
    <property type="match status" value="1"/>
</dbReference>
<evidence type="ECO:0000313" key="5">
    <source>
        <dbReference type="EMBL" id="PIR47131.1"/>
    </source>
</evidence>